<dbReference type="STRING" id="1458426.SMCB_2200"/>
<dbReference type="HOGENOM" id="CLU_2057393_0_0_4"/>
<dbReference type="EMBL" id="AP014569">
    <property type="protein sequence ID" value="BAO84428.1"/>
    <property type="molecule type" value="Genomic_DNA"/>
</dbReference>
<protein>
    <submittedName>
        <fullName evidence="2">cAMP-binding protein-catabolite gene activator and regulatory subunit of cAMP-dependent protein kinase</fullName>
    </submittedName>
</protein>
<dbReference type="RefSeq" id="WP_052468512.1">
    <property type="nucleotide sequence ID" value="NZ_AP014569.1"/>
</dbReference>
<dbReference type="InterPro" id="IPR014710">
    <property type="entry name" value="RmlC-like_jellyroll"/>
</dbReference>
<organism evidence="2 3">
    <name type="scientific">Serpentinimonas maccroryi</name>
    <dbReference type="NCBI Taxonomy" id="1458426"/>
    <lineage>
        <taxon>Bacteria</taxon>
        <taxon>Pseudomonadati</taxon>
        <taxon>Pseudomonadota</taxon>
        <taxon>Betaproteobacteria</taxon>
        <taxon>Burkholderiales</taxon>
        <taxon>Comamonadaceae</taxon>
        <taxon>Serpentinimonas</taxon>
    </lineage>
</organism>
<evidence type="ECO:0000313" key="2">
    <source>
        <dbReference type="EMBL" id="BAO84428.1"/>
    </source>
</evidence>
<feature type="domain" description="Cyclic nucleotide-binding" evidence="1">
    <location>
        <begin position="2"/>
        <end position="77"/>
    </location>
</feature>
<dbReference type="InterPro" id="IPR018490">
    <property type="entry name" value="cNMP-bd_dom_sf"/>
</dbReference>
<dbReference type="PANTHER" id="PTHR24567:SF74">
    <property type="entry name" value="HTH-TYPE TRANSCRIPTIONAL REGULATOR ARCR"/>
    <property type="match status" value="1"/>
</dbReference>
<reference evidence="2 3" key="1">
    <citation type="journal article" date="2014" name="Nat. Commun.">
        <title>Physiological and genomic features of highly alkaliphilic hydrogen-utilizing Betaproteobacteria from a continental serpentinizing site.</title>
        <authorList>
            <person name="Suzuki S."/>
            <person name="Kuenen J.G."/>
            <person name="Schipper K."/>
            <person name="van der Velde S."/>
            <person name="Ishii S."/>
            <person name="Wu A."/>
            <person name="Sorokin D.Y."/>
            <person name="Tenney A."/>
            <person name="Meng X.Y."/>
            <person name="Morrill P.L."/>
            <person name="Kamagata Y."/>
            <person name="Muyzer G."/>
            <person name="Nealson K.H."/>
        </authorList>
    </citation>
    <scope>NUCLEOTIDE SEQUENCE [LARGE SCALE GENOMIC DNA]</scope>
    <source>
        <strain evidence="2 3">B1</strain>
    </source>
</reference>
<dbReference type="SUPFAM" id="SSF51206">
    <property type="entry name" value="cAMP-binding domain-like"/>
    <property type="match status" value="1"/>
</dbReference>
<accession>A0A060NY32</accession>
<dbReference type="Proteomes" id="UP000066014">
    <property type="component" value="Chromosome"/>
</dbReference>
<dbReference type="InterPro" id="IPR050397">
    <property type="entry name" value="Env_Response_Regulators"/>
</dbReference>
<evidence type="ECO:0000259" key="1">
    <source>
        <dbReference type="Pfam" id="PF00027"/>
    </source>
</evidence>
<evidence type="ECO:0000313" key="3">
    <source>
        <dbReference type="Proteomes" id="UP000066014"/>
    </source>
</evidence>
<dbReference type="AlphaFoldDB" id="A0A060NY32"/>
<dbReference type="CDD" id="cd00038">
    <property type="entry name" value="CAP_ED"/>
    <property type="match status" value="1"/>
</dbReference>
<dbReference type="GO" id="GO:0003700">
    <property type="term" value="F:DNA-binding transcription factor activity"/>
    <property type="evidence" value="ECO:0007669"/>
    <property type="project" value="TreeGrafter"/>
</dbReference>
<dbReference type="Pfam" id="PF00027">
    <property type="entry name" value="cNMP_binding"/>
    <property type="match status" value="1"/>
</dbReference>
<dbReference type="PANTHER" id="PTHR24567">
    <property type="entry name" value="CRP FAMILY TRANSCRIPTIONAL REGULATORY PROTEIN"/>
    <property type="match status" value="1"/>
</dbReference>
<dbReference type="InterPro" id="IPR000595">
    <property type="entry name" value="cNMP-bd_dom"/>
</dbReference>
<keyword evidence="3" id="KW-1185">Reference proteome</keyword>
<proteinExistence type="predicted"/>
<dbReference type="GO" id="GO:0005829">
    <property type="term" value="C:cytosol"/>
    <property type="evidence" value="ECO:0007669"/>
    <property type="project" value="TreeGrafter"/>
</dbReference>
<gene>
    <name evidence="2" type="ORF">SMCB_2200</name>
</gene>
<dbReference type="KEGG" id="cbab:SMCB_2200"/>
<dbReference type="Gene3D" id="2.60.120.10">
    <property type="entry name" value="Jelly Rolls"/>
    <property type="match status" value="1"/>
</dbReference>
<sequence length="119" mass="13009">MPCEGFLLVLEGSVRVAKTSPNGREIVLYRVSPGEACILSGGRLLSATAYSARGVAETDATLLCIPAHLFQELILQHPAFFHFVFDMYGARLAEVVGLIGEVAFRRLDTRLALLEFAQQ</sequence>
<name>A0A060NY32_9BURK</name>